<protein>
    <submittedName>
        <fullName evidence="1">Uncharacterized protein</fullName>
    </submittedName>
</protein>
<dbReference type="AlphaFoldDB" id="A0A1E5XPL1"/>
<name>A0A1E5XPL1_9HYPH</name>
<comment type="caution">
    <text evidence="1">The sequence shown here is derived from an EMBL/GenBank/DDBJ whole genome shotgun (WGS) entry which is preliminary data.</text>
</comment>
<dbReference type="OrthoDB" id="7951002at2"/>
<accession>A0A1E5XPL1</accession>
<gene>
    <name evidence="1" type="ORF">VW23_020810</name>
</gene>
<evidence type="ECO:0000313" key="2">
    <source>
        <dbReference type="Proteomes" id="UP000095463"/>
    </source>
</evidence>
<dbReference type="RefSeq" id="WP_069910254.1">
    <property type="nucleotide sequence ID" value="NZ_LAJE02000199.1"/>
</dbReference>
<dbReference type="Proteomes" id="UP000095463">
    <property type="component" value="Unassembled WGS sequence"/>
</dbReference>
<sequence length="76" mass="8273">MQIQKRTMNWLPRASLYDEAEAARLKRRAQAQSDLATSANNNSALISSGTSNVGESINLTLRIAAARLQNGTTKKV</sequence>
<proteinExistence type="predicted"/>
<reference evidence="1 2" key="1">
    <citation type="journal article" date="2015" name="Genome Announc.">
        <title>Genome Assemblies of Three Soil-Associated Devosia species: D. insulae, D. limi, and D. soli.</title>
        <authorList>
            <person name="Hassan Y.I."/>
            <person name="Lepp D."/>
            <person name="Zhou T."/>
        </authorList>
    </citation>
    <scope>NUCLEOTIDE SEQUENCE [LARGE SCALE GENOMIC DNA]</scope>
    <source>
        <strain evidence="1 2">DS-56</strain>
    </source>
</reference>
<dbReference type="EMBL" id="LAJE02000199">
    <property type="protein sequence ID" value="OEO30528.1"/>
    <property type="molecule type" value="Genomic_DNA"/>
</dbReference>
<organism evidence="1 2">
    <name type="scientific">Devosia insulae DS-56</name>
    <dbReference type="NCBI Taxonomy" id="1116389"/>
    <lineage>
        <taxon>Bacteria</taxon>
        <taxon>Pseudomonadati</taxon>
        <taxon>Pseudomonadota</taxon>
        <taxon>Alphaproteobacteria</taxon>
        <taxon>Hyphomicrobiales</taxon>
        <taxon>Devosiaceae</taxon>
        <taxon>Devosia</taxon>
    </lineage>
</organism>
<evidence type="ECO:0000313" key="1">
    <source>
        <dbReference type="EMBL" id="OEO30528.1"/>
    </source>
</evidence>
<keyword evidence="2" id="KW-1185">Reference proteome</keyword>